<gene>
    <name evidence="1" type="ORF">EDB92DRAFT_1864920</name>
</gene>
<name>A0AAD4LFQ8_9AGAM</name>
<organism evidence="1 2">
    <name type="scientific">Lactarius akahatsu</name>
    <dbReference type="NCBI Taxonomy" id="416441"/>
    <lineage>
        <taxon>Eukaryota</taxon>
        <taxon>Fungi</taxon>
        <taxon>Dikarya</taxon>
        <taxon>Basidiomycota</taxon>
        <taxon>Agaricomycotina</taxon>
        <taxon>Agaricomycetes</taxon>
        <taxon>Russulales</taxon>
        <taxon>Russulaceae</taxon>
        <taxon>Lactarius</taxon>
    </lineage>
</organism>
<dbReference type="Proteomes" id="UP001201163">
    <property type="component" value="Unassembled WGS sequence"/>
</dbReference>
<comment type="caution">
    <text evidence="1">The sequence shown here is derived from an EMBL/GenBank/DDBJ whole genome shotgun (WGS) entry which is preliminary data.</text>
</comment>
<evidence type="ECO:0000313" key="1">
    <source>
        <dbReference type="EMBL" id="KAH8990621.1"/>
    </source>
</evidence>
<dbReference type="AlphaFoldDB" id="A0AAD4LFQ8"/>
<sequence>MSNPDPGSHLRPRAPVISLDTISSTNPLFIPSVRSGSCNSHHAKSPALRASGLPMATCDKENVPPVPQGVDVYPVEVQQLFTPPLPIPFPPTHSGQLNSIIPPGLPPIQSLLDMTLCGQRITFDLEGLDVNPRPIIELLRATSSDRDKWMIVGAFYRRKGNTHAALTVVATMVKVLSDLGLKACELRPAFLMLSSCHTELWRRTRAQDGSETEASIAHLDKSRRWLQLVYGRLTTELRSENSPNTLVNGMSRHARDNEGDLLVLQDPRVLYTKDPANTRTAKRRLEEDEAGFERATRRRLERTLHGLEAQVIEAQKRVDDPHASVRARADTQSICEQAVSEERAKRSTMEECLKRQAQSARPLLDGLATLFFRGQGYR</sequence>
<proteinExistence type="predicted"/>
<dbReference type="EMBL" id="JAKELL010000030">
    <property type="protein sequence ID" value="KAH8990621.1"/>
    <property type="molecule type" value="Genomic_DNA"/>
</dbReference>
<evidence type="ECO:0000313" key="2">
    <source>
        <dbReference type="Proteomes" id="UP001201163"/>
    </source>
</evidence>
<protein>
    <submittedName>
        <fullName evidence="1">Uncharacterized protein</fullName>
    </submittedName>
</protein>
<keyword evidence="2" id="KW-1185">Reference proteome</keyword>
<accession>A0AAD4LFQ8</accession>
<reference evidence="1" key="1">
    <citation type="submission" date="2022-01" db="EMBL/GenBank/DDBJ databases">
        <title>Comparative genomics reveals a dynamic genome evolution in the ectomycorrhizal milk-cap (Lactarius) mushrooms.</title>
        <authorList>
            <consortium name="DOE Joint Genome Institute"/>
            <person name="Lebreton A."/>
            <person name="Tang N."/>
            <person name="Kuo A."/>
            <person name="LaButti K."/>
            <person name="Drula E."/>
            <person name="Barry K."/>
            <person name="Clum A."/>
            <person name="Lipzen A."/>
            <person name="Mousain D."/>
            <person name="Ng V."/>
            <person name="Wang R."/>
            <person name="Wang X."/>
            <person name="Dai Y."/>
            <person name="Henrissat B."/>
            <person name="Grigoriev I.V."/>
            <person name="Guerin-Laguette A."/>
            <person name="Yu F."/>
            <person name="Martin F.M."/>
        </authorList>
    </citation>
    <scope>NUCLEOTIDE SEQUENCE</scope>
    <source>
        <strain evidence="1">QP</strain>
    </source>
</reference>